<comment type="caution">
    <text evidence="2">The sequence shown here is derived from an EMBL/GenBank/DDBJ whole genome shotgun (WGS) entry which is preliminary data.</text>
</comment>
<protein>
    <submittedName>
        <fullName evidence="2">Uncharacterized protein</fullName>
    </submittedName>
</protein>
<reference evidence="2" key="1">
    <citation type="submission" date="2019-04" db="EMBL/GenBank/DDBJ databases">
        <title>Genome assembly of Zosterops borbonicus 15179.</title>
        <authorList>
            <person name="Leroy T."/>
            <person name="Anselmetti Y."/>
            <person name="Tilak M.-K."/>
            <person name="Nabholz B."/>
        </authorList>
    </citation>
    <scope>NUCLEOTIDE SEQUENCE</scope>
    <source>
        <strain evidence="2">HGM_15179</strain>
        <tissue evidence="2">Muscle</tissue>
    </source>
</reference>
<evidence type="ECO:0000313" key="3">
    <source>
        <dbReference type="Proteomes" id="UP000796761"/>
    </source>
</evidence>
<feature type="region of interest" description="Disordered" evidence="1">
    <location>
        <begin position="32"/>
        <end position="66"/>
    </location>
</feature>
<proteinExistence type="predicted"/>
<feature type="region of interest" description="Disordered" evidence="1">
    <location>
        <begin position="1"/>
        <end position="20"/>
    </location>
</feature>
<gene>
    <name evidence="2" type="ORF">HGM15179_003709</name>
</gene>
<dbReference type="EMBL" id="SWJQ01000073">
    <property type="protein sequence ID" value="TRZ23415.1"/>
    <property type="molecule type" value="Genomic_DNA"/>
</dbReference>
<keyword evidence="3" id="KW-1185">Reference proteome</keyword>
<sequence>HPPSKSAGDKEPGGDDDIPEECAAIQRDLEGWRNEMKPRGVQKVQNPAPGQEQPQAPEHAAQLESRLTEKNMWILVQNQVELEPKRCPCSKED</sequence>
<dbReference type="AlphaFoldDB" id="A0A8K1GQH7"/>
<name>A0A8K1GQH7_9PASS</name>
<feature type="non-terminal residue" evidence="2">
    <location>
        <position position="1"/>
    </location>
</feature>
<accession>A0A8K1GQH7</accession>
<evidence type="ECO:0000256" key="1">
    <source>
        <dbReference type="SAM" id="MobiDB-lite"/>
    </source>
</evidence>
<evidence type="ECO:0000313" key="2">
    <source>
        <dbReference type="EMBL" id="TRZ23415.1"/>
    </source>
</evidence>
<dbReference type="Proteomes" id="UP000796761">
    <property type="component" value="Unassembled WGS sequence"/>
</dbReference>
<organism evidence="2 3">
    <name type="scientific">Zosterops borbonicus</name>
    <dbReference type="NCBI Taxonomy" id="364589"/>
    <lineage>
        <taxon>Eukaryota</taxon>
        <taxon>Metazoa</taxon>
        <taxon>Chordata</taxon>
        <taxon>Craniata</taxon>
        <taxon>Vertebrata</taxon>
        <taxon>Euteleostomi</taxon>
        <taxon>Archelosauria</taxon>
        <taxon>Archosauria</taxon>
        <taxon>Dinosauria</taxon>
        <taxon>Saurischia</taxon>
        <taxon>Theropoda</taxon>
        <taxon>Coelurosauria</taxon>
        <taxon>Aves</taxon>
        <taxon>Neognathae</taxon>
        <taxon>Neoaves</taxon>
        <taxon>Telluraves</taxon>
        <taxon>Australaves</taxon>
        <taxon>Passeriformes</taxon>
        <taxon>Sylvioidea</taxon>
        <taxon>Zosteropidae</taxon>
        <taxon>Zosterops</taxon>
    </lineage>
</organism>
<feature type="compositionally biased region" description="Low complexity" evidence="1">
    <location>
        <begin position="47"/>
        <end position="62"/>
    </location>
</feature>